<feature type="compositionally biased region" description="Acidic residues" evidence="1">
    <location>
        <begin position="646"/>
        <end position="656"/>
    </location>
</feature>
<keyword evidence="3" id="KW-1185">Reference proteome</keyword>
<gene>
    <name evidence="2" type="ORF">KFE25_004059</name>
</gene>
<comment type="caution">
    <text evidence="2">The sequence shown here is derived from an EMBL/GenBank/DDBJ whole genome shotgun (WGS) entry which is preliminary data.</text>
</comment>
<dbReference type="Proteomes" id="UP000751190">
    <property type="component" value="Unassembled WGS sequence"/>
</dbReference>
<feature type="region of interest" description="Disordered" evidence="1">
    <location>
        <begin position="477"/>
        <end position="555"/>
    </location>
</feature>
<dbReference type="EMBL" id="JAGTXO010000015">
    <property type="protein sequence ID" value="KAG8463786.1"/>
    <property type="molecule type" value="Genomic_DNA"/>
</dbReference>
<feature type="region of interest" description="Disordered" evidence="1">
    <location>
        <begin position="1197"/>
        <end position="1233"/>
    </location>
</feature>
<feature type="compositionally biased region" description="Low complexity" evidence="1">
    <location>
        <begin position="726"/>
        <end position="741"/>
    </location>
</feature>
<feature type="compositionally biased region" description="Low complexity" evidence="1">
    <location>
        <begin position="1210"/>
        <end position="1233"/>
    </location>
</feature>
<feature type="compositionally biased region" description="Low complexity" evidence="1">
    <location>
        <begin position="485"/>
        <end position="494"/>
    </location>
</feature>
<feature type="region of interest" description="Disordered" evidence="1">
    <location>
        <begin position="877"/>
        <end position="1002"/>
    </location>
</feature>
<accession>A0A8J5XED8</accession>
<feature type="region of interest" description="Disordered" evidence="1">
    <location>
        <begin position="780"/>
        <end position="859"/>
    </location>
</feature>
<name>A0A8J5XED8_DIALT</name>
<evidence type="ECO:0000313" key="2">
    <source>
        <dbReference type="EMBL" id="KAG8463786.1"/>
    </source>
</evidence>
<feature type="compositionally biased region" description="Basic and acidic residues" evidence="1">
    <location>
        <begin position="691"/>
        <end position="710"/>
    </location>
</feature>
<dbReference type="PROSITE" id="PS50096">
    <property type="entry name" value="IQ"/>
    <property type="match status" value="2"/>
</dbReference>
<feature type="compositionally biased region" description="Low complexity" evidence="1">
    <location>
        <begin position="609"/>
        <end position="642"/>
    </location>
</feature>
<protein>
    <submittedName>
        <fullName evidence="2">Uncharacterized protein</fullName>
    </submittedName>
</protein>
<evidence type="ECO:0000313" key="3">
    <source>
        <dbReference type="Proteomes" id="UP000751190"/>
    </source>
</evidence>
<feature type="compositionally biased region" description="Low complexity" evidence="1">
    <location>
        <begin position="792"/>
        <end position="836"/>
    </location>
</feature>
<proteinExistence type="predicted"/>
<feature type="compositionally biased region" description="Low complexity" evidence="1">
    <location>
        <begin position="675"/>
        <end position="688"/>
    </location>
</feature>
<organism evidence="2 3">
    <name type="scientific">Diacronema lutheri</name>
    <name type="common">Unicellular marine alga</name>
    <name type="synonym">Monochrysis lutheri</name>
    <dbReference type="NCBI Taxonomy" id="2081491"/>
    <lineage>
        <taxon>Eukaryota</taxon>
        <taxon>Haptista</taxon>
        <taxon>Haptophyta</taxon>
        <taxon>Pavlovophyceae</taxon>
        <taxon>Pavlovales</taxon>
        <taxon>Pavlovaceae</taxon>
        <taxon>Diacronema</taxon>
    </lineage>
</organism>
<feature type="compositionally biased region" description="Gly residues" evidence="1">
    <location>
        <begin position="511"/>
        <end position="521"/>
    </location>
</feature>
<evidence type="ECO:0000256" key="1">
    <source>
        <dbReference type="SAM" id="MobiDB-lite"/>
    </source>
</evidence>
<dbReference type="SMART" id="SM00015">
    <property type="entry name" value="IQ"/>
    <property type="match status" value="3"/>
</dbReference>
<feature type="compositionally biased region" description="Low complexity" evidence="1">
    <location>
        <begin position="923"/>
        <end position="938"/>
    </location>
</feature>
<feature type="region of interest" description="Disordered" evidence="1">
    <location>
        <begin position="569"/>
        <end position="763"/>
    </location>
</feature>
<sequence>MARWPRRTAEPRFDNVGEASEYAQGEAAHNGFDADKYDAYGYPEGEGAALEELVERITTNSDEQAGLGWPQRLRRLLALFDLPPAPGGDAEDACADIEAVCRFAMVPDALAVSRSDLSAILLDVADDLDMPEEGETVSLATLLRALLLHPADWGAWISDRFVHLAETIGLIGQLLEASLAEAPRPDERPAMFADVDSMLVLLEAFDMQEAEAHLAIKDLLVPLDAHVGARGCAVSPGFSHQVSLARLLHWLADFFAAPRGATYHGDATASADGAAAEEAEAWDLAAALAGAHGRAEAARAFSRLQPSAAEWASVFAQPYASVLARMDDAMWQGEQYIIAIPSFGRASALPLVWSATRAELLRERARRRARDATRAHLDGVPPQPSAAVAHMPAQWLSLAPIVKKGVRVHCFKFAPPAHSFCEDGLCYDGLVKMAGGEWRLFLRPWHHMPMLPTCDDMERAAAASVISAASRGRLERMRIPARGFRSAPRASALSPPSPRARKGPRARGARGAPGGGGGGGASSRSHTPRSTDEELSAVASSERSATAPPAPPPLAAGALLASAFDRYTGGNDRARRTRPIPPQLSGVESAPGTPRSARLDGQLDGTEDAASPPSLSPRSAAGRASAGARAARGAARGARPLGLGDGEGEGDDDDDLVLVGRDGGNSSVRHHARRSTTSARTALRVASGARGGDDDGARDGGDDGVRDGSARRLAAPAARGDLAPLRSPRTSTRTPSSVSSPAKLRARARAAPAPADDDDDDADAMRRGASVLVLQRHARGRLARSAHEQRRAQASGVASPAAGAVPPSPATSSPDASVRGGAARARRAAAGGAARARGARSRAGSDDEGGVDASPVRLRRDDSSMAALVGARAELRRGERVRSATPSPARGAAGARRQAAREDAAARAIQGVARRRARRMHGARVGAQVGAWAGGQRAPAGRQPTERAGAAQRPLPDGGRRDAVPAQPRPGGSRQPSRGPTQPPTRRPSSQHVSAGGGPALLNRRVGQRVPSALLAWSSDAAPPPGAEQSEAARWRLFVHTAQHRDCSLDGSLTIELRDAHAARRALDAGGGAARTGVVHHTAPLRFRQAAVQTLALRRADGPFAPLREVVVSHASARPHDALFLDRVVVRDPLHGLVYLFGGGGAVWLDRRRADGLTRRVLPLLVAFGAGDDGAATTISRFFRAHAARRQVRRRLRLRTVGTDAPHDLSASGHARQQQQQQQQQPGARGALRAAAAGDASLAGWGRTPVRAAPAGSSAPERLSAPAALALHARPTPRSGMGGMKYRALYDEHIDTLRDELALLDTAIRLEELEHAAHASASGATGGGRLWY</sequence>
<reference evidence="2" key="1">
    <citation type="submission" date="2021-05" db="EMBL/GenBank/DDBJ databases">
        <title>The genome of the haptophyte Pavlova lutheri (Diacronema luteri, Pavlovales) - a model for lipid biosynthesis in eukaryotic algae.</title>
        <authorList>
            <person name="Hulatt C.J."/>
            <person name="Posewitz M.C."/>
        </authorList>
    </citation>
    <scope>NUCLEOTIDE SEQUENCE</scope>
    <source>
        <strain evidence="2">NIVA-4/92</strain>
    </source>
</reference>
<dbReference type="InterPro" id="IPR000048">
    <property type="entry name" value="IQ_motif_EF-hand-BS"/>
</dbReference>
<feature type="compositionally biased region" description="Basic residues" evidence="1">
    <location>
        <begin position="499"/>
        <end position="508"/>
    </location>
</feature>
<feature type="compositionally biased region" description="Basic residues" evidence="1">
    <location>
        <begin position="913"/>
        <end position="922"/>
    </location>
</feature>
<dbReference type="OrthoDB" id="10682182at2759"/>